<name>A0AA89AE90_9ASTE</name>
<proteinExistence type="predicted"/>
<sequence>MAESQSHDPVSARPVAGSHTSSVSLITSVFPATSVSLCGTWEGRTGQKAARYNGMLSFEKEKNAAMDSLWVMHEFCLGGEGCKLHQRPFICCERLLGISPKASVEVDQWRLEGVGCLKQDINWASRSSLLCSFVSLTPKWTLVRRMLFSDDDGDEKWVVPVNNSPERWKADYGPTRSSKSNLNLNPFFIKSSMDHPRSVYNRLLL</sequence>
<dbReference type="AlphaFoldDB" id="A0AA89AE90"/>
<accession>A0AA89AE90</accession>
<evidence type="ECO:0000313" key="1">
    <source>
        <dbReference type="EMBL" id="KAK2999011.1"/>
    </source>
</evidence>
<gene>
    <name evidence="1" type="ORF">RJ639_024508</name>
</gene>
<evidence type="ECO:0000313" key="2">
    <source>
        <dbReference type="Proteomes" id="UP001188597"/>
    </source>
</evidence>
<reference evidence="1" key="1">
    <citation type="submission" date="2022-12" db="EMBL/GenBank/DDBJ databases">
        <title>Draft genome assemblies for two species of Escallonia (Escalloniales).</title>
        <authorList>
            <person name="Chanderbali A."/>
            <person name="Dervinis C."/>
            <person name="Anghel I."/>
            <person name="Soltis D."/>
            <person name="Soltis P."/>
            <person name="Zapata F."/>
        </authorList>
    </citation>
    <scope>NUCLEOTIDE SEQUENCE</scope>
    <source>
        <strain evidence="1">UCBG64.0493</strain>
        <tissue evidence="1">Leaf</tissue>
    </source>
</reference>
<comment type="caution">
    <text evidence="1">The sequence shown here is derived from an EMBL/GenBank/DDBJ whole genome shotgun (WGS) entry which is preliminary data.</text>
</comment>
<protein>
    <submittedName>
        <fullName evidence="1">Uncharacterized protein</fullName>
    </submittedName>
</protein>
<dbReference type="Proteomes" id="UP001188597">
    <property type="component" value="Unassembled WGS sequence"/>
</dbReference>
<dbReference type="EMBL" id="JAVXUP010003417">
    <property type="protein sequence ID" value="KAK2999011.1"/>
    <property type="molecule type" value="Genomic_DNA"/>
</dbReference>
<organism evidence="1 2">
    <name type="scientific">Escallonia herrerae</name>
    <dbReference type="NCBI Taxonomy" id="1293975"/>
    <lineage>
        <taxon>Eukaryota</taxon>
        <taxon>Viridiplantae</taxon>
        <taxon>Streptophyta</taxon>
        <taxon>Embryophyta</taxon>
        <taxon>Tracheophyta</taxon>
        <taxon>Spermatophyta</taxon>
        <taxon>Magnoliopsida</taxon>
        <taxon>eudicotyledons</taxon>
        <taxon>Gunneridae</taxon>
        <taxon>Pentapetalae</taxon>
        <taxon>asterids</taxon>
        <taxon>campanulids</taxon>
        <taxon>Escalloniales</taxon>
        <taxon>Escalloniaceae</taxon>
        <taxon>Escallonia</taxon>
    </lineage>
</organism>
<keyword evidence="2" id="KW-1185">Reference proteome</keyword>